<evidence type="ECO:0000313" key="2">
    <source>
        <dbReference type="Proteomes" id="UP000215377"/>
    </source>
</evidence>
<dbReference type="RefSeq" id="WP_088650044.1">
    <property type="nucleotide sequence ID" value="NZ_AQQR01000004.1"/>
</dbReference>
<dbReference type="AlphaFoldDB" id="A0A225NHL1"/>
<dbReference type="Proteomes" id="UP000215377">
    <property type="component" value="Unassembled WGS sequence"/>
</dbReference>
<dbReference type="OrthoDB" id="9880790at2"/>
<proteinExistence type="predicted"/>
<keyword evidence="2" id="KW-1185">Reference proteome</keyword>
<organism evidence="1 2">
    <name type="scientific">Marinibacterium profundimaris</name>
    <dbReference type="NCBI Taxonomy" id="1679460"/>
    <lineage>
        <taxon>Bacteria</taxon>
        <taxon>Pseudomonadati</taxon>
        <taxon>Pseudomonadota</taxon>
        <taxon>Alphaproteobacteria</taxon>
        <taxon>Rhodobacterales</taxon>
        <taxon>Paracoccaceae</taxon>
        <taxon>Marinibacterium</taxon>
    </lineage>
</organism>
<protein>
    <submittedName>
        <fullName evidence="1">Uncharacterized protein</fullName>
    </submittedName>
</protein>
<dbReference type="EMBL" id="AQQR01000004">
    <property type="protein sequence ID" value="OWU73342.1"/>
    <property type="molecule type" value="Genomic_DNA"/>
</dbReference>
<gene>
    <name evidence="1" type="ORF">ATO3_11635</name>
</gene>
<evidence type="ECO:0000313" key="1">
    <source>
        <dbReference type="EMBL" id="OWU73342.1"/>
    </source>
</evidence>
<reference evidence="1 2" key="1">
    <citation type="submission" date="2013-04" db="EMBL/GenBank/DDBJ databases">
        <title>Oceanicola sp. 22II1-22F33 Genome Sequencing.</title>
        <authorList>
            <person name="Lai Q."/>
            <person name="Li G."/>
            <person name="Shao Z."/>
        </authorList>
    </citation>
    <scope>NUCLEOTIDE SEQUENCE [LARGE SCALE GENOMIC DNA]</scope>
    <source>
        <strain evidence="1 2">22II1-22F33</strain>
    </source>
</reference>
<name>A0A225NHL1_9RHOB</name>
<comment type="caution">
    <text evidence="1">The sequence shown here is derived from an EMBL/GenBank/DDBJ whole genome shotgun (WGS) entry which is preliminary data.</text>
</comment>
<accession>A0A225NHL1</accession>
<sequence>MTTAYDLTPDWNAANRYDVTTAATLLMTNTSAYDIRWARTADILQPLLDPQVAAMLRSGESISLSIPGGQSLWLAAHPRGSVAVDVFPYTGQGV</sequence>